<evidence type="ECO:0000313" key="1">
    <source>
        <dbReference type="EMBL" id="HJE40117.1"/>
    </source>
</evidence>
<evidence type="ECO:0000313" key="2">
    <source>
        <dbReference type="Proteomes" id="UP000711407"/>
    </source>
</evidence>
<sequence length="61" mass="6814">IFALYPDFNLLRILNSGQNPNFQNYPPNIQFSWPVRYEVLQHPPLTAPAGLEMVGGGACPE</sequence>
<feature type="non-terminal residue" evidence="1">
    <location>
        <position position="1"/>
    </location>
</feature>
<organism evidence="1 2">
    <name type="scientific">Candidatus Amulumruptor caecigallinarius</name>
    <dbReference type="NCBI Taxonomy" id="2109911"/>
    <lineage>
        <taxon>Bacteria</taxon>
        <taxon>Pseudomonadati</taxon>
        <taxon>Bacteroidota</taxon>
        <taxon>Bacteroidia</taxon>
        <taxon>Bacteroidales</taxon>
        <taxon>Muribaculaceae</taxon>
        <taxon>Candidatus Amulumruptor</taxon>
    </lineage>
</organism>
<dbReference type="EMBL" id="DYXT01000056">
    <property type="protein sequence ID" value="HJE40117.1"/>
    <property type="molecule type" value="Genomic_DNA"/>
</dbReference>
<protein>
    <submittedName>
        <fullName evidence="1">Uncharacterized protein</fullName>
    </submittedName>
</protein>
<comment type="caution">
    <text evidence="1">The sequence shown here is derived from an EMBL/GenBank/DDBJ whole genome shotgun (WGS) entry which is preliminary data.</text>
</comment>
<dbReference type="AlphaFoldDB" id="A0A921EBZ6"/>
<name>A0A921EBZ6_9BACT</name>
<dbReference type="Proteomes" id="UP000711407">
    <property type="component" value="Unassembled WGS sequence"/>
</dbReference>
<accession>A0A921EBZ6</accession>
<proteinExistence type="predicted"/>
<gene>
    <name evidence="1" type="ORF">K8V47_10245</name>
</gene>
<reference evidence="1" key="1">
    <citation type="journal article" date="2021" name="PeerJ">
        <title>Extensive microbial diversity within the chicken gut microbiome revealed by metagenomics and culture.</title>
        <authorList>
            <person name="Gilroy R."/>
            <person name="Ravi A."/>
            <person name="Getino M."/>
            <person name="Pursley I."/>
            <person name="Horton D.L."/>
            <person name="Alikhan N.F."/>
            <person name="Baker D."/>
            <person name="Gharbi K."/>
            <person name="Hall N."/>
            <person name="Watson M."/>
            <person name="Adriaenssens E.M."/>
            <person name="Foster-Nyarko E."/>
            <person name="Jarju S."/>
            <person name="Secka A."/>
            <person name="Antonio M."/>
            <person name="Oren A."/>
            <person name="Chaudhuri R.R."/>
            <person name="La Ragione R."/>
            <person name="Hildebrand F."/>
            <person name="Pallen M.J."/>
        </authorList>
    </citation>
    <scope>NUCLEOTIDE SEQUENCE</scope>
    <source>
        <strain evidence="1">4100</strain>
    </source>
</reference>
<reference evidence="1" key="2">
    <citation type="submission" date="2021-09" db="EMBL/GenBank/DDBJ databases">
        <authorList>
            <person name="Gilroy R."/>
        </authorList>
    </citation>
    <scope>NUCLEOTIDE SEQUENCE</scope>
    <source>
        <strain evidence="1">4100</strain>
    </source>
</reference>